<dbReference type="InterPro" id="IPR010371">
    <property type="entry name" value="YBR137W-like"/>
</dbReference>
<dbReference type="PIRSF" id="PIRSF008757">
    <property type="entry name" value="UCP008757"/>
    <property type="match status" value="1"/>
</dbReference>
<gene>
    <name evidence="1" type="ORF">IAB26_11750</name>
</gene>
<dbReference type="AlphaFoldDB" id="A0A9D0ZX71"/>
<dbReference type="SUPFAM" id="SSF143744">
    <property type="entry name" value="GlcG-like"/>
    <property type="match status" value="1"/>
</dbReference>
<dbReference type="Pfam" id="PF03928">
    <property type="entry name" value="HbpS-like"/>
    <property type="match status" value="1"/>
</dbReference>
<evidence type="ECO:0000313" key="2">
    <source>
        <dbReference type="Proteomes" id="UP000886886"/>
    </source>
</evidence>
<reference evidence="1" key="1">
    <citation type="submission" date="2020-10" db="EMBL/GenBank/DDBJ databases">
        <authorList>
            <person name="Gilroy R."/>
        </authorList>
    </citation>
    <scope>NUCLEOTIDE SEQUENCE</scope>
    <source>
        <strain evidence="1">ChiSjej3B21-11622</strain>
    </source>
</reference>
<dbReference type="PANTHER" id="PTHR28255">
    <property type="match status" value="1"/>
</dbReference>
<dbReference type="Gene3D" id="3.30.450.150">
    <property type="entry name" value="Haem-degrading domain"/>
    <property type="match status" value="1"/>
</dbReference>
<dbReference type="InterPro" id="IPR005624">
    <property type="entry name" value="PduO/GlcC-like"/>
</dbReference>
<dbReference type="NCBIfam" id="NF002696">
    <property type="entry name" value="PRK02487.1-5"/>
    <property type="match status" value="1"/>
</dbReference>
<dbReference type="Proteomes" id="UP000886886">
    <property type="component" value="Unassembled WGS sequence"/>
</dbReference>
<proteinExistence type="predicted"/>
<dbReference type="EMBL" id="DVFT01000172">
    <property type="protein sequence ID" value="HIQ97223.1"/>
    <property type="molecule type" value="Genomic_DNA"/>
</dbReference>
<name>A0A9D0ZX71_9FIRM</name>
<accession>A0A9D0ZX71</accession>
<sequence length="166" mass="19040">MTIDELMAMLEMQEEILQFSHFTNEDAWELGNILVAEAKRRKLPVAVSIRLNNGYTVFQYAADGTNLHNESWLRRKYNTVKTLEHSSFYTYMTLRKTEENLASLFLDEKEYACCGGGFPIRVEEVGVIGAILVSGLDHISDHDLIVKCVSRYLHIDEVPRIRGEIL</sequence>
<protein>
    <submittedName>
        <fullName evidence="1">Heme-degrading domain-containing protein</fullName>
    </submittedName>
</protein>
<comment type="caution">
    <text evidence="1">The sequence shown here is derived from an EMBL/GenBank/DDBJ whole genome shotgun (WGS) entry which is preliminary data.</text>
</comment>
<organism evidence="1 2">
    <name type="scientific">Candidatus Limivivens merdigallinarum</name>
    <dbReference type="NCBI Taxonomy" id="2840859"/>
    <lineage>
        <taxon>Bacteria</taxon>
        <taxon>Bacillati</taxon>
        <taxon>Bacillota</taxon>
        <taxon>Clostridia</taxon>
        <taxon>Lachnospirales</taxon>
        <taxon>Lachnospiraceae</taxon>
        <taxon>Lachnospiraceae incertae sedis</taxon>
        <taxon>Candidatus Limivivens</taxon>
    </lineage>
</organism>
<reference evidence="1" key="2">
    <citation type="journal article" date="2021" name="PeerJ">
        <title>Extensive microbial diversity within the chicken gut microbiome revealed by metagenomics and culture.</title>
        <authorList>
            <person name="Gilroy R."/>
            <person name="Ravi A."/>
            <person name="Getino M."/>
            <person name="Pursley I."/>
            <person name="Horton D.L."/>
            <person name="Alikhan N.F."/>
            <person name="Baker D."/>
            <person name="Gharbi K."/>
            <person name="Hall N."/>
            <person name="Watson M."/>
            <person name="Adriaenssens E.M."/>
            <person name="Foster-Nyarko E."/>
            <person name="Jarju S."/>
            <person name="Secka A."/>
            <person name="Antonio M."/>
            <person name="Oren A."/>
            <person name="Chaudhuri R.R."/>
            <person name="La Ragione R."/>
            <person name="Hildebrand F."/>
            <person name="Pallen M.J."/>
        </authorList>
    </citation>
    <scope>NUCLEOTIDE SEQUENCE</scope>
    <source>
        <strain evidence="1">ChiSjej3B21-11622</strain>
    </source>
</reference>
<dbReference type="InterPro" id="IPR038084">
    <property type="entry name" value="PduO/GlcC-like_sf"/>
</dbReference>
<evidence type="ECO:0000313" key="1">
    <source>
        <dbReference type="EMBL" id="HIQ97223.1"/>
    </source>
</evidence>
<dbReference type="PANTHER" id="PTHR28255:SF1">
    <property type="entry name" value="UPF0303 PROTEIN YBR137W"/>
    <property type="match status" value="1"/>
</dbReference>